<protein>
    <submittedName>
        <fullName evidence="1">Uncharacterized protein</fullName>
    </submittedName>
</protein>
<organism evidence="1 2">
    <name type="scientific">candidate division LCP-89 bacterium B3_LCP</name>
    <dbReference type="NCBI Taxonomy" id="2012998"/>
    <lineage>
        <taxon>Bacteria</taxon>
        <taxon>Pseudomonadati</taxon>
        <taxon>Bacteria division LCP-89</taxon>
    </lineage>
</organism>
<evidence type="ECO:0000313" key="2">
    <source>
        <dbReference type="Proteomes" id="UP000319619"/>
    </source>
</evidence>
<dbReference type="AlphaFoldDB" id="A0A532UXL3"/>
<dbReference type="Proteomes" id="UP000319619">
    <property type="component" value="Unassembled WGS sequence"/>
</dbReference>
<reference evidence="1 2" key="1">
    <citation type="submission" date="2017-06" db="EMBL/GenBank/DDBJ databases">
        <title>Novel microbial phyla capable of carbon fixation and sulfur reduction in deep-sea sediments.</title>
        <authorList>
            <person name="Huang J."/>
            <person name="Baker B."/>
            <person name="Wang Y."/>
        </authorList>
    </citation>
    <scope>NUCLEOTIDE SEQUENCE [LARGE SCALE GENOMIC DNA]</scope>
    <source>
        <strain evidence="1">B3_LCP</strain>
    </source>
</reference>
<name>A0A532UXL3_UNCL8</name>
<gene>
    <name evidence="1" type="ORF">CEE37_10430</name>
</gene>
<comment type="caution">
    <text evidence="1">The sequence shown here is derived from an EMBL/GenBank/DDBJ whole genome shotgun (WGS) entry which is preliminary data.</text>
</comment>
<proteinExistence type="predicted"/>
<evidence type="ECO:0000313" key="1">
    <source>
        <dbReference type="EMBL" id="TKJ39688.1"/>
    </source>
</evidence>
<dbReference type="EMBL" id="NJBN01000007">
    <property type="protein sequence ID" value="TKJ39688.1"/>
    <property type="molecule type" value="Genomic_DNA"/>
</dbReference>
<sequence>MKKEKVCNLCGRTLPVRNFYTQKTATGSMVYRSRCKECYRAVTRDYYWDNREELLKKQRRQYKKRRPYLKNYYQTHREARLKYQREWYRKRRVAKAKAARAAKKS</sequence>
<accession>A0A532UXL3</accession>